<protein>
    <submittedName>
        <fullName evidence="2">Uncharacterized protein</fullName>
    </submittedName>
</protein>
<evidence type="ECO:0000313" key="2">
    <source>
        <dbReference type="EMBL" id="BBG93772.1"/>
    </source>
</evidence>
<keyword evidence="1" id="KW-0472">Membrane</keyword>
<dbReference type="PANTHER" id="PTHR31170:SF18">
    <property type="entry name" value="(WILD MALAYSIAN BANANA) HYPOTHETICAL PROTEIN"/>
    <property type="match status" value="1"/>
</dbReference>
<accession>A0A4Y1QPH3</accession>
<name>A0A4Y1QPH3_PRUDU</name>
<gene>
    <name evidence="2" type="ORF">Prudu_001883</name>
</gene>
<keyword evidence="1" id="KW-0812">Transmembrane</keyword>
<reference evidence="2" key="1">
    <citation type="journal article" date="2019" name="Science">
        <title>Mutation of a bHLH transcription factor allowed almond domestication.</title>
        <authorList>
            <person name="Sanchez-Perez R."/>
            <person name="Pavan S."/>
            <person name="Mazzeo R."/>
            <person name="Moldovan C."/>
            <person name="Aiese Cigliano R."/>
            <person name="Del Cueto J."/>
            <person name="Ricciardi F."/>
            <person name="Lotti C."/>
            <person name="Ricciardi L."/>
            <person name="Dicenta F."/>
            <person name="Lopez-Marques R.L."/>
            <person name="Lindberg Moller B."/>
        </authorList>
    </citation>
    <scope>NUCLEOTIDE SEQUENCE</scope>
</reference>
<proteinExistence type="predicted"/>
<keyword evidence="1" id="KW-1133">Transmembrane helix</keyword>
<organism evidence="2">
    <name type="scientific">Prunus dulcis</name>
    <name type="common">Almond</name>
    <name type="synonym">Amygdalus dulcis</name>
    <dbReference type="NCBI Taxonomy" id="3755"/>
    <lineage>
        <taxon>Eukaryota</taxon>
        <taxon>Viridiplantae</taxon>
        <taxon>Streptophyta</taxon>
        <taxon>Embryophyta</taxon>
        <taxon>Tracheophyta</taxon>
        <taxon>Spermatophyta</taxon>
        <taxon>Magnoliopsida</taxon>
        <taxon>eudicotyledons</taxon>
        <taxon>Gunneridae</taxon>
        <taxon>Pentapetalae</taxon>
        <taxon>rosids</taxon>
        <taxon>fabids</taxon>
        <taxon>Rosales</taxon>
        <taxon>Rosaceae</taxon>
        <taxon>Amygdaloideae</taxon>
        <taxon>Amygdaleae</taxon>
        <taxon>Prunus</taxon>
    </lineage>
</organism>
<dbReference type="InterPro" id="IPR004158">
    <property type="entry name" value="DUF247_pln"/>
</dbReference>
<dbReference type="AlphaFoldDB" id="A0A4Y1QPH3"/>
<feature type="transmembrane region" description="Helical" evidence="1">
    <location>
        <begin position="433"/>
        <end position="450"/>
    </location>
</feature>
<evidence type="ECO:0000256" key="1">
    <source>
        <dbReference type="SAM" id="Phobius"/>
    </source>
</evidence>
<dbReference type="Pfam" id="PF03140">
    <property type="entry name" value="DUF247"/>
    <property type="match status" value="1"/>
</dbReference>
<dbReference type="PANTHER" id="PTHR31170">
    <property type="entry name" value="BNAC04G53230D PROTEIN"/>
    <property type="match status" value="1"/>
</dbReference>
<dbReference type="EMBL" id="AP019297">
    <property type="protein sequence ID" value="BBG93772.1"/>
    <property type="molecule type" value="Genomic_DNA"/>
</dbReference>
<sequence>MENNLRLELSLPSRKECCTVVPRCIKPVEPLSSNQKVAMADMKWVIQVNEELSKMEGLTTEKEHWSKGSIYKLPVSITDINKKAYKPQVATFGPYHFDHLNTTEVHKHRALLHFLKRCGKPFELFVNALTEVVQDLKDSYDQLDPGWKDDTARFLQLMILDGCFMLEVVRIASNILDDYALNDPVFSNHGKLHIIPYIKRDMLMIENQLPMLVLNKLVEVESNKDELSVTRLLLKFYYSGTSASNMGKCLHVLDVYRKSLLQSEPQFKTGHRPPVPVNRHDVIIWSATELNEAGIRFKKSRTGSLKDISFSGGILRLPVIIVDDTTESMFLNLIAFERFHVGAGNEVTSYIFFMDNIIDNARDVALLHSKGIVQNALGSDKAVANLFNSLSKDITLDPESSLDAVHKKVYHYCRKPWNEWRANLIHTYFRNPWAVISLIAGVFLFVLTIAQTGYSIIPYYYPNDSPPTCTCLPVPPPHVASSNHACSTSPSKFILPILISVGWMLTK</sequence>